<feature type="transmembrane region" description="Helical" evidence="1">
    <location>
        <begin position="28"/>
        <end position="49"/>
    </location>
</feature>
<feature type="transmembrane region" description="Helical" evidence="1">
    <location>
        <begin position="81"/>
        <end position="98"/>
    </location>
</feature>
<dbReference type="AlphaFoldDB" id="A0A8D9ECD9"/>
<accession>A0A8D9ECD9</accession>
<name>A0A8D9ECD9_9HEMI</name>
<organism evidence="2">
    <name type="scientific">Cacopsylla melanoneura</name>
    <dbReference type="NCBI Taxonomy" id="428564"/>
    <lineage>
        <taxon>Eukaryota</taxon>
        <taxon>Metazoa</taxon>
        <taxon>Ecdysozoa</taxon>
        <taxon>Arthropoda</taxon>
        <taxon>Hexapoda</taxon>
        <taxon>Insecta</taxon>
        <taxon>Pterygota</taxon>
        <taxon>Neoptera</taxon>
        <taxon>Paraneoptera</taxon>
        <taxon>Hemiptera</taxon>
        <taxon>Sternorrhyncha</taxon>
        <taxon>Psylloidea</taxon>
        <taxon>Psyllidae</taxon>
        <taxon>Psyllinae</taxon>
        <taxon>Cacopsylla</taxon>
    </lineage>
</organism>
<keyword evidence="1" id="KW-1133">Transmembrane helix</keyword>
<evidence type="ECO:0000256" key="1">
    <source>
        <dbReference type="SAM" id="Phobius"/>
    </source>
</evidence>
<sequence>MPKGTYLEKAQFLNEISLLQKRHKSSKYNLYVIHVVYLFKLYTTIFVFLRKSKWLPIIYYEIFKINETFKLKIVPWDGNKLAWIATLGMLIPWLVRLCTFPGKTLFLELMITLIVSSFRSSLQH</sequence>
<reference evidence="2" key="1">
    <citation type="submission" date="2021-05" db="EMBL/GenBank/DDBJ databases">
        <authorList>
            <person name="Alioto T."/>
            <person name="Alioto T."/>
            <person name="Gomez Garrido J."/>
        </authorList>
    </citation>
    <scope>NUCLEOTIDE SEQUENCE</scope>
</reference>
<evidence type="ECO:0000313" key="2">
    <source>
        <dbReference type="EMBL" id="CAG6747329.1"/>
    </source>
</evidence>
<keyword evidence="1" id="KW-0472">Membrane</keyword>
<dbReference type="EMBL" id="HBUF01513785">
    <property type="protein sequence ID" value="CAG6747329.1"/>
    <property type="molecule type" value="Transcribed_RNA"/>
</dbReference>
<proteinExistence type="predicted"/>
<protein>
    <submittedName>
        <fullName evidence="2">Uncharacterized protein</fullName>
    </submittedName>
</protein>
<keyword evidence="1" id="KW-0812">Transmembrane</keyword>